<keyword evidence="2" id="KW-0285">Flavoprotein</keyword>
<keyword evidence="4 6" id="KW-0560">Oxidoreductase</keyword>
<accession>A0AAD8YMU1</accession>
<proteinExistence type="predicted"/>
<dbReference type="InterPro" id="IPR016167">
    <property type="entry name" value="FAD-bd_PCMH_sub1"/>
</dbReference>
<dbReference type="PROSITE" id="PS51387">
    <property type="entry name" value="FAD_PCMH"/>
    <property type="match status" value="1"/>
</dbReference>
<evidence type="ECO:0000313" key="6">
    <source>
        <dbReference type="EMBL" id="KAK1749273.1"/>
    </source>
</evidence>
<evidence type="ECO:0000256" key="2">
    <source>
        <dbReference type="ARBA" id="ARBA00022630"/>
    </source>
</evidence>
<dbReference type="InterPro" id="IPR016166">
    <property type="entry name" value="FAD-bd_PCMH"/>
</dbReference>
<dbReference type="InterPro" id="IPR016169">
    <property type="entry name" value="FAD-bd_PCMH_sub2"/>
</dbReference>
<feature type="domain" description="FAD-binding PCMH-type" evidence="5">
    <location>
        <begin position="157"/>
        <end position="363"/>
    </location>
</feature>
<dbReference type="GO" id="GO:0071949">
    <property type="term" value="F:FAD binding"/>
    <property type="evidence" value="ECO:0007669"/>
    <property type="project" value="InterPro"/>
</dbReference>
<dbReference type="InterPro" id="IPR051264">
    <property type="entry name" value="FAD-oxidored/transferase_4"/>
</dbReference>
<evidence type="ECO:0000256" key="3">
    <source>
        <dbReference type="ARBA" id="ARBA00022827"/>
    </source>
</evidence>
<dbReference type="PANTHER" id="PTHR43716">
    <property type="entry name" value="D-2-HYDROXYGLUTARATE DEHYDROGENASE, MITOCHONDRIAL"/>
    <property type="match status" value="1"/>
</dbReference>
<organism evidence="6 7">
    <name type="scientific">Skeletonema marinoi</name>
    <dbReference type="NCBI Taxonomy" id="267567"/>
    <lineage>
        <taxon>Eukaryota</taxon>
        <taxon>Sar</taxon>
        <taxon>Stramenopiles</taxon>
        <taxon>Ochrophyta</taxon>
        <taxon>Bacillariophyta</taxon>
        <taxon>Coscinodiscophyceae</taxon>
        <taxon>Thalassiosirophycidae</taxon>
        <taxon>Thalassiosirales</taxon>
        <taxon>Skeletonemataceae</taxon>
        <taxon>Skeletonema</taxon>
        <taxon>Skeletonema marinoi-dohrnii complex</taxon>
    </lineage>
</organism>
<dbReference type="InterPro" id="IPR015409">
    <property type="entry name" value="Lactate_DH_C"/>
</dbReference>
<keyword evidence="3" id="KW-0274">FAD</keyword>
<dbReference type="Pfam" id="PF09330">
    <property type="entry name" value="Lact-deh-memb"/>
    <property type="match status" value="1"/>
</dbReference>
<comment type="caution">
    <text evidence="6">The sequence shown here is derived from an EMBL/GenBank/DDBJ whole genome shotgun (WGS) entry which is preliminary data.</text>
</comment>
<dbReference type="InterPro" id="IPR036318">
    <property type="entry name" value="FAD-bd_PCMH-like_sf"/>
</dbReference>
<sequence length="719" mass="78505">MLMLLPISARLSARQAIKPSSSKSLSFGRSLTLRSSSTAAAATASSAANNNANNNNFSIKLPTVAALVGASLLTGYCVGSVHTEQITEIQKDRALPKGERGCCSCDEERSKEEATKLTDAQTQLSTKLQKIVGTSHVHDGLHESSSTGKFLKGARLGYGKALCIVQPGTLEQAIKCLQAIVDAGCVVVPQGSNTGLTGGSVPRNDTEDTRPSVVLSMKRLDAHFPIDDGKRVVCLAGVGISTLASSISNWFPDRESHSILGSTFLNPTTAAGVAFGSGGTLMRKGPARTDRALYCKVSRNKWGENTVEVVNTLGIEGLQDSDFQEHSGENPVQKLDVYANDVRQGYRRTMAKSSKTGLQIKASDTDYQEKVCQYTKDVSRHNSDTTGEDCNRSEGKVLILATVHDTFQAPSKKRMFWVSFPDMETTAAFRREVCLDNPADLPISCEYLDRDSVDIIDRSGRIATYLIRYLGTGDIMGYLWNVKSAIGELPFSWAPLFCDKFLHVFNNWVPEAIPSKFLNKGREYDHNCMVAVGEFGDGTLDRFMERMDAFIKKYNDKASADDVSEGGKMITYVEAESQADITALNAFRFVAALAFKTYVVGEDLQGISVDYGLPKNYEGVPPLADSAVKPLKRMRYSHFGCNVIHEDIAYALGVDTHTEHMAFKQAVEVEGGKLPAEHGHGTEYRAPQDTQKRWMNMDPLNVLNPGIGGLSYLPKYGQK</sequence>
<evidence type="ECO:0000256" key="1">
    <source>
        <dbReference type="ARBA" id="ARBA00001974"/>
    </source>
</evidence>
<dbReference type="GO" id="GO:0008720">
    <property type="term" value="F:D-lactate dehydrogenase (NAD+) activity"/>
    <property type="evidence" value="ECO:0007669"/>
    <property type="project" value="UniProtKB-EC"/>
</dbReference>
<dbReference type="InterPro" id="IPR006094">
    <property type="entry name" value="Oxid_FAD_bind_N"/>
</dbReference>
<reference evidence="6" key="1">
    <citation type="submission" date="2023-06" db="EMBL/GenBank/DDBJ databases">
        <title>Survivors Of The Sea: Transcriptome response of Skeletonema marinoi to long-term dormancy.</title>
        <authorList>
            <person name="Pinder M.I.M."/>
            <person name="Kourtchenko O."/>
            <person name="Robertson E.K."/>
            <person name="Larsson T."/>
            <person name="Maumus F."/>
            <person name="Osuna-Cruz C.M."/>
            <person name="Vancaester E."/>
            <person name="Stenow R."/>
            <person name="Vandepoele K."/>
            <person name="Ploug H."/>
            <person name="Bruchert V."/>
            <person name="Godhe A."/>
            <person name="Topel M."/>
        </authorList>
    </citation>
    <scope>NUCLEOTIDE SEQUENCE</scope>
    <source>
        <strain evidence="6">R05AC</strain>
    </source>
</reference>
<dbReference type="InterPro" id="IPR016164">
    <property type="entry name" value="FAD-linked_Oxase-like_C"/>
</dbReference>
<dbReference type="EC" id="1.1.1.28" evidence="6"/>
<dbReference type="GO" id="GO:0022904">
    <property type="term" value="P:respiratory electron transport chain"/>
    <property type="evidence" value="ECO:0007669"/>
    <property type="project" value="TreeGrafter"/>
</dbReference>
<evidence type="ECO:0000313" key="7">
    <source>
        <dbReference type="Proteomes" id="UP001224775"/>
    </source>
</evidence>
<evidence type="ECO:0000256" key="4">
    <source>
        <dbReference type="ARBA" id="ARBA00023002"/>
    </source>
</evidence>
<dbReference type="SUPFAM" id="SSF56176">
    <property type="entry name" value="FAD-binding/transporter-associated domain-like"/>
    <property type="match status" value="1"/>
</dbReference>
<dbReference type="Proteomes" id="UP001224775">
    <property type="component" value="Unassembled WGS sequence"/>
</dbReference>
<gene>
    <name evidence="6" type="ORF">QTG54_001212</name>
</gene>
<dbReference type="PANTHER" id="PTHR43716:SF1">
    <property type="entry name" value="D-2-HYDROXYGLUTARATE DEHYDROGENASE, MITOCHONDRIAL"/>
    <property type="match status" value="1"/>
</dbReference>
<dbReference type="Gene3D" id="3.30.465.10">
    <property type="match status" value="1"/>
</dbReference>
<dbReference type="Pfam" id="PF01565">
    <property type="entry name" value="FAD_binding_4"/>
    <property type="match status" value="1"/>
</dbReference>
<keyword evidence="7" id="KW-1185">Reference proteome</keyword>
<dbReference type="EMBL" id="JATAAI010000001">
    <property type="protein sequence ID" value="KAK1749273.1"/>
    <property type="molecule type" value="Genomic_DNA"/>
</dbReference>
<dbReference type="SUPFAM" id="SSF55103">
    <property type="entry name" value="FAD-linked oxidases, C-terminal domain"/>
    <property type="match status" value="1"/>
</dbReference>
<comment type="cofactor">
    <cofactor evidence="1">
        <name>FAD</name>
        <dbReference type="ChEBI" id="CHEBI:57692"/>
    </cofactor>
</comment>
<dbReference type="AlphaFoldDB" id="A0AAD8YMU1"/>
<dbReference type="GO" id="GO:0055085">
    <property type="term" value="P:transmembrane transport"/>
    <property type="evidence" value="ECO:0007669"/>
    <property type="project" value="InterPro"/>
</dbReference>
<protein>
    <submittedName>
        <fullName evidence="6">D-lactate dehydrogenase</fullName>
        <ecNumber evidence="6">1.1.1.28</ecNumber>
    </submittedName>
</protein>
<name>A0AAD8YMU1_9STRA</name>
<dbReference type="Gene3D" id="3.30.43.10">
    <property type="entry name" value="Uridine Diphospho-n-acetylenolpyruvylglucosamine Reductase, domain 2"/>
    <property type="match status" value="2"/>
</dbReference>
<evidence type="ECO:0000259" key="5">
    <source>
        <dbReference type="PROSITE" id="PS51387"/>
    </source>
</evidence>